<name>I2GE00_9BACT</name>
<keyword evidence="4 10" id="KW-0489">Methyltransferase</keyword>
<dbReference type="CDD" id="cd02440">
    <property type="entry name" value="AdoMet_MTases"/>
    <property type="match status" value="1"/>
</dbReference>
<dbReference type="EMBL" id="CAIT01000005">
    <property type="protein sequence ID" value="CCH52125.1"/>
    <property type="molecule type" value="Genomic_DNA"/>
</dbReference>
<keyword evidence="11" id="KW-1185">Reference proteome</keyword>
<dbReference type="Gene3D" id="3.40.50.150">
    <property type="entry name" value="Vaccinia Virus protein VP39"/>
    <property type="match status" value="1"/>
</dbReference>
<evidence type="ECO:0000256" key="8">
    <source>
        <dbReference type="ARBA" id="ARBA00038091"/>
    </source>
</evidence>
<evidence type="ECO:0000256" key="5">
    <source>
        <dbReference type="ARBA" id="ARBA00022679"/>
    </source>
</evidence>
<dbReference type="PANTHER" id="PTHR42873">
    <property type="entry name" value="RIBOSOMAL RNA LARGE SUBUNIT METHYLTRANSFERASE"/>
    <property type="match status" value="1"/>
</dbReference>
<accession>I2GE00</accession>
<dbReference type="SUPFAM" id="SSF53335">
    <property type="entry name" value="S-adenosyl-L-methionine-dependent methyltransferases"/>
    <property type="match status" value="1"/>
</dbReference>
<evidence type="ECO:0000256" key="7">
    <source>
        <dbReference type="ARBA" id="ARBA00022884"/>
    </source>
</evidence>
<dbReference type="AlphaFoldDB" id="I2GE00"/>
<dbReference type="SMART" id="SM00359">
    <property type="entry name" value="PUA"/>
    <property type="match status" value="1"/>
</dbReference>
<dbReference type="STRING" id="1185876.BN8_01099"/>
<dbReference type="GO" id="GO:0003723">
    <property type="term" value="F:RNA binding"/>
    <property type="evidence" value="ECO:0007669"/>
    <property type="project" value="UniProtKB-KW"/>
</dbReference>
<dbReference type="GO" id="GO:0032259">
    <property type="term" value="P:methylation"/>
    <property type="evidence" value="ECO:0007669"/>
    <property type="project" value="UniProtKB-KW"/>
</dbReference>
<dbReference type="InterPro" id="IPR015947">
    <property type="entry name" value="PUA-like_sf"/>
</dbReference>
<dbReference type="Pfam" id="PF10672">
    <property type="entry name" value="Methyltrans_SAM"/>
    <property type="match status" value="1"/>
</dbReference>
<keyword evidence="6" id="KW-0949">S-adenosyl-L-methionine</keyword>
<dbReference type="GO" id="GO:0006364">
    <property type="term" value="P:rRNA processing"/>
    <property type="evidence" value="ECO:0007669"/>
    <property type="project" value="UniProtKB-KW"/>
</dbReference>
<keyword evidence="7" id="KW-0694">RNA-binding</keyword>
<dbReference type="Pfam" id="PF17785">
    <property type="entry name" value="PUA_3"/>
    <property type="match status" value="1"/>
</dbReference>
<dbReference type="Proteomes" id="UP000009309">
    <property type="component" value="Unassembled WGS sequence"/>
</dbReference>
<evidence type="ECO:0000256" key="1">
    <source>
        <dbReference type="ARBA" id="ARBA00004496"/>
    </source>
</evidence>
<dbReference type="InterPro" id="IPR019614">
    <property type="entry name" value="SAM-dep_methyl-trfase"/>
</dbReference>
<dbReference type="CDD" id="cd11572">
    <property type="entry name" value="RlmI_M_like"/>
    <property type="match status" value="1"/>
</dbReference>
<dbReference type="Gene3D" id="3.30.750.80">
    <property type="entry name" value="RNA methyltransferase domain (HRMD) like"/>
    <property type="match status" value="1"/>
</dbReference>
<comment type="similarity">
    <text evidence="8">Belongs to the methyltransferase superfamily. RlmI family.</text>
</comment>
<evidence type="ECO:0000313" key="10">
    <source>
        <dbReference type="EMBL" id="CCH52125.1"/>
    </source>
</evidence>
<evidence type="ECO:0000313" key="11">
    <source>
        <dbReference type="Proteomes" id="UP000009309"/>
    </source>
</evidence>
<evidence type="ECO:0000256" key="3">
    <source>
        <dbReference type="ARBA" id="ARBA00022552"/>
    </source>
</evidence>
<keyword evidence="5 10" id="KW-0808">Transferase</keyword>
<dbReference type="PROSITE" id="PS50890">
    <property type="entry name" value="PUA"/>
    <property type="match status" value="1"/>
</dbReference>
<dbReference type="InterPro" id="IPR036974">
    <property type="entry name" value="PUA_sf"/>
</dbReference>
<dbReference type="eggNOG" id="COG1092">
    <property type="taxonomic scope" value="Bacteria"/>
</dbReference>
<dbReference type="PANTHER" id="PTHR42873:SF1">
    <property type="entry name" value="S-ADENOSYLMETHIONINE-DEPENDENT METHYLTRANSFERASE DOMAIN-CONTAINING PROTEIN"/>
    <property type="match status" value="1"/>
</dbReference>
<keyword evidence="2" id="KW-0963">Cytoplasm</keyword>
<gene>
    <name evidence="10" type="ORF">BN8_01099</name>
</gene>
<dbReference type="InterPro" id="IPR041532">
    <property type="entry name" value="RlmI-like_PUA"/>
</dbReference>
<feature type="domain" description="PUA" evidence="9">
    <location>
        <begin position="37"/>
        <end position="111"/>
    </location>
</feature>
<comment type="subcellular location">
    <subcellularLocation>
        <location evidence="1">Cytoplasm</location>
    </subcellularLocation>
</comment>
<dbReference type="GO" id="GO:0008168">
    <property type="term" value="F:methyltransferase activity"/>
    <property type="evidence" value="ECO:0007669"/>
    <property type="project" value="UniProtKB-KW"/>
</dbReference>
<evidence type="ECO:0000256" key="6">
    <source>
        <dbReference type="ARBA" id="ARBA00022691"/>
    </source>
</evidence>
<evidence type="ECO:0000259" key="9">
    <source>
        <dbReference type="SMART" id="SM00359"/>
    </source>
</evidence>
<sequence>MILNAKVIKFWQNQHHILCDLCNPFFVRAYMDRMSSSKIYLQNGRDEAVRRFHPWVFSGAIGRYEGNPQDGDVVEVYDRKGHYLATGHYHDGSIAVRIFSFAATEEGPVTPDVDYWTRKLTGIRSVRQAIIPTDTNCYRLVHGEGDGCTGLIIDVYNGVAVVQSHSIGMHRERHLITEALKQVLGDELIAVYDKSAETLPEQYGQTVQNGYLLGQVETPHPVLENGHTFMVDWVTGQKTGFFLDQRDNRYLLARYAKGKKVLNAFCYSGGFSVYALKAGARAVHSVDVSQKAIDLTNRNVAANFDQADAHESYADDVMHFLKAQAHAHETDEDETSPDDEQYDVVILDPPAYAKSLSARHRAVQGYKRLNAEGLRRVAKGGILFTFSCSQVVDRELFYNTIVAAAIEAGRQVRVLHHLSQPADHPVSLFHPEGGYLKGLVLWVE</sequence>
<dbReference type="InterPro" id="IPR029063">
    <property type="entry name" value="SAM-dependent_MTases_sf"/>
</dbReference>
<keyword evidence="3" id="KW-0698">rRNA processing</keyword>
<protein>
    <submittedName>
        <fullName evidence="10">Methyltransferase</fullName>
    </submittedName>
</protein>
<evidence type="ECO:0000256" key="4">
    <source>
        <dbReference type="ARBA" id="ARBA00022603"/>
    </source>
</evidence>
<dbReference type="InterPro" id="IPR002478">
    <property type="entry name" value="PUA"/>
</dbReference>
<comment type="caution">
    <text evidence="10">The sequence shown here is derived from an EMBL/GenBank/DDBJ whole genome shotgun (WGS) entry which is preliminary data.</text>
</comment>
<dbReference type="CDD" id="cd21153">
    <property type="entry name" value="PUA_RlmI"/>
    <property type="match status" value="1"/>
</dbReference>
<reference evidence="10 11" key="1">
    <citation type="journal article" date="2012" name="J. Bacteriol.">
        <title>Genome Sequence of the Filamentous Bacterium Fibrisoma limi BUZ 3T.</title>
        <authorList>
            <person name="Filippini M."/>
            <person name="Qi W."/>
            <person name="Jaenicke S."/>
            <person name="Goesmann A."/>
            <person name="Smits T.H."/>
            <person name="Bagheri H.C."/>
        </authorList>
    </citation>
    <scope>NUCLEOTIDE SEQUENCE [LARGE SCALE GENOMIC DNA]</scope>
    <source>
        <strain evidence="11">BUZ 3T</strain>
    </source>
</reference>
<proteinExistence type="inferred from homology"/>
<organism evidence="10 11">
    <name type="scientific">Fibrisoma limi BUZ 3</name>
    <dbReference type="NCBI Taxonomy" id="1185876"/>
    <lineage>
        <taxon>Bacteria</taxon>
        <taxon>Pseudomonadati</taxon>
        <taxon>Bacteroidota</taxon>
        <taxon>Cytophagia</taxon>
        <taxon>Cytophagales</taxon>
        <taxon>Spirosomataceae</taxon>
        <taxon>Fibrisoma</taxon>
    </lineage>
</organism>
<dbReference type="SUPFAM" id="SSF88697">
    <property type="entry name" value="PUA domain-like"/>
    <property type="match status" value="1"/>
</dbReference>
<dbReference type="Gene3D" id="2.30.130.10">
    <property type="entry name" value="PUA domain"/>
    <property type="match status" value="1"/>
</dbReference>
<dbReference type="GO" id="GO:0005737">
    <property type="term" value="C:cytoplasm"/>
    <property type="evidence" value="ECO:0007669"/>
    <property type="project" value="UniProtKB-SubCell"/>
</dbReference>
<evidence type="ECO:0000256" key="2">
    <source>
        <dbReference type="ARBA" id="ARBA00022490"/>
    </source>
</evidence>